<dbReference type="EMBL" id="AHJE01000134">
    <property type="protein sequence ID" value="EHP38308.1"/>
    <property type="molecule type" value="Genomic_DNA"/>
</dbReference>
<dbReference type="GO" id="GO:0008410">
    <property type="term" value="F:CoA-transferase activity"/>
    <property type="evidence" value="ECO:0007669"/>
    <property type="project" value="TreeGrafter"/>
</dbReference>
<feature type="compositionally biased region" description="Low complexity" evidence="2">
    <location>
        <begin position="422"/>
        <end position="447"/>
    </location>
</feature>
<feature type="compositionally biased region" description="Gly residues" evidence="2">
    <location>
        <begin position="633"/>
        <end position="644"/>
    </location>
</feature>
<feature type="region of interest" description="Disordered" evidence="2">
    <location>
        <begin position="497"/>
        <end position="527"/>
    </location>
</feature>
<dbReference type="PANTHER" id="PTHR48207:SF4">
    <property type="entry name" value="BLL6097 PROTEIN"/>
    <property type="match status" value="1"/>
</dbReference>
<dbReference type="InterPro" id="IPR050483">
    <property type="entry name" value="CoA-transferase_III_domain"/>
</dbReference>
<dbReference type="Proteomes" id="UP000005808">
    <property type="component" value="Unassembled WGS sequence"/>
</dbReference>
<dbReference type="PANTHER" id="PTHR48207">
    <property type="entry name" value="SUCCINATE--HYDROXYMETHYLGLUTARATE COA-TRANSFERASE"/>
    <property type="match status" value="1"/>
</dbReference>
<feature type="compositionally biased region" description="Basic residues" evidence="2">
    <location>
        <begin position="399"/>
        <end position="413"/>
    </location>
</feature>
<dbReference type="InterPro" id="IPR003673">
    <property type="entry name" value="CoA-Trfase_fam_III"/>
</dbReference>
<feature type="compositionally biased region" description="Basic residues" evidence="2">
    <location>
        <begin position="651"/>
        <end position="668"/>
    </location>
</feature>
<dbReference type="AlphaFoldDB" id="H1SGP7"/>
<name>H1SGP7_9BURK</name>
<evidence type="ECO:0000313" key="4">
    <source>
        <dbReference type="Proteomes" id="UP000005808"/>
    </source>
</evidence>
<comment type="caution">
    <text evidence="3">The sequence shown here is derived from an EMBL/GenBank/DDBJ whole genome shotgun (WGS) entry which is preliminary data.</text>
</comment>
<protein>
    <submittedName>
        <fullName evidence="3">Alpha-methylacyl-CoA racemase</fullName>
    </submittedName>
</protein>
<gene>
    <name evidence="3" type="ORF">OR16_37895</name>
</gene>
<dbReference type="SUPFAM" id="SSF89796">
    <property type="entry name" value="CoA-transferase family III (CaiB/BaiF)"/>
    <property type="match status" value="1"/>
</dbReference>
<feature type="compositionally biased region" description="Low complexity" evidence="2">
    <location>
        <begin position="501"/>
        <end position="517"/>
    </location>
</feature>
<feature type="region of interest" description="Disordered" evidence="2">
    <location>
        <begin position="344"/>
        <end position="447"/>
    </location>
</feature>
<dbReference type="Gene3D" id="3.40.50.10540">
    <property type="entry name" value="Crotonobetainyl-coa:carnitine coa-transferase, domain 1"/>
    <property type="match status" value="1"/>
</dbReference>
<accession>H1SGP7</accession>
<feature type="region of interest" description="Disordered" evidence="2">
    <location>
        <begin position="591"/>
        <end position="676"/>
    </location>
</feature>
<feature type="compositionally biased region" description="Basic residues" evidence="2">
    <location>
        <begin position="302"/>
        <end position="313"/>
    </location>
</feature>
<dbReference type="InterPro" id="IPR023606">
    <property type="entry name" value="CoA-Trfase_III_dom_1_sf"/>
</dbReference>
<feature type="compositionally biased region" description="Basic and acidic residues" evidence="2">
    <location>
        <begin position="130"/>
        <end position="150"/>
    </location>
</feature>
<reference evidence="3 4" key="1">
    <citation type="journal article" date="2012" name="J. Bacteriol.">
        <title>De Novo Genome Project of Cupriavidus basilensis OR16.</title>
        <authorList>
            <person name="Cserhati M."/>
            <person name="Kriszt B."/>
            <person name="Szoboszlay S."/>
            <person name="Toth A."/>
            <person name="Szabo I."/>
            <person name="Tancsics A."/>
            <person name="Nagy I."/>
            <person name="Horvath B."/>
            <person name="Nagy I."/>
            <person name="Kukolya J."/>
        </authorList>
    </citation>
    <scope>NUCLEOTIDE SEQUENCE [LARGE SCALE GENOMIC DNA]</scope>
    <source>
        <strain evidence="3 4">OR16</strain>
    </source>
</reference>
<feature type="region of interest" description="Disordered" evidence="2">
    <location>
        <begin position="123"/>
        <end position="150"/>
    </location>
</feature>
<keyword evidence="1" id="KW-0808">Transferase</keyword>
<organism evidence="3 4">
    <name type="scientific">Cupriavidus basilensis OR16</name>
    <dbReference type="NCBI Taxonomy" id="1127483"/>
    <lineage>
        <taxon>Bacteria</taxon>
        <taxon>Pseudomonadati</taxon>
        <taxon>Pseudomonadota</taxon>
        <taxon>Betaproteobacteria</taxon>
        <taxon>Burkholderiales</taxon>
        <taxon>Burkholderiaceae</taxon>
        <taxon>Cupriavidus</taxon>
    </lineage>
</organism>
<dbReference type="Pfam" id="PF02515">
    <property type="entry name" value="CoA_transf_3"/>
    <property type="match status" value="1"/>
</dbReference>
<evidence type="ECO:0000256" key="2">
    <source>
        <dbReference type="SAM" id="MobiDB-lite"/>
    </source>
</evidence>
<feature type="region of interest" description="Disordered" evidence="2">
    <location>
        <begin position="302"/>
        <end position="332"/>
    </location>
</feature>
<sequence length="676" mass="72999">MRDLDQQDLPLQGVRVVEFCTVAAGPFCGMLLADMGAEVIKVEAPEGDTLRQWPPLSDGFSENFASLNRNKESVALNLKDAADVEQPARCDGSARARLRQLSRAKAGAGLLLRVRLRPERPACGRRRLRPDHPGRCRRDERDRRTRRRAGEMRRAAGRLCLGAVRRLCHRQRARQGAGRWCGRAYRCADVWLHAGHRRAADQRVLRHRQEPGQAGLRPSAQCAVPGLPGRRWLLRHCRGQPEAVARRGTRGGAARAGAGRALCHHARPRGQPSRAQDPAGRALCHRWRGTLDCRLQRRGRAARAHQRLRRRAGRSAGGAYGVGAPAHAPRRPPDAHLCLAAAFRRAGPADPPRPAGARRAQRRRTGPLPAWWHGRGTRSLVRNHHERNAGYARIDRQGRQRRSPARVRCHHQPRGNAGGARGQQRAGNPGASQRRASRAGGARRLAAGGHGAAASGLLPAASALRRSARSFFAGQLCLGTGPANACARSHRVGPDRHAARCRGGPALPRGRRPAAGGRRCRGAERGPGGRGLAHGWATCTACAMRMTTGCRSACICMAAISAASSVMCMTLPAAPPSRSCRATPTRWCPICGPRPRHRNRGEGGTSQSADRPAGRRHPADAEPPGAGQRAVGHAGGGTCGGGAGVQPRWHPAARHRGRRHALLHRVRPGRPGPRER</sequence>
<proteinExistence type="predicted"/>
<evidence type="ECO:0000256" key="1">
    <source>
        <dbReference type="ARBA" id="ARBA00022679"/>
    </source>
</evidence>
<evidence type="ECO:0000313" key="3">
    <source>
        <dbReference type="EMBL" id="EHP38308.1"/>
    </source>
</evidence>